<dbReference type="PROSITE" id="PS00188">
    <property type="entry name" value="BIOTIN"/>
    <property type="match status" value="1"/>
</dbReference>
<evidence type="ECO:0000256" key="6">
    <source>
        <dbReference type="ARBA" id="ARBA00023098"/>
    </source>
</evidence>
<dbReference type="InterPro" id="IPR001249">
    <property type="entry name" value="AcCoA_biotinCC"/>
</dbReference>
<keyword evidence="4 9" id="KW-0444">Lipid biosynthesis</keyword>
<comment type="pathway">
    <text evidence="2 9">Lipid metabolism; fatty acid biosynthesis.</text>
</comment>
<reference evidence="11 12" key="2">
    <citation type="journal article" date="2012" name="Stand. Genomic Sci.">
        <title>Complete genome sequence of the termite hindgut bacterium Spirochaeta coccoides type strain (SPN1(T)), reclassification in the genus Sphaerochaeta as Sphaerochaeta coccoides comb. nov. and emendations of the family Spirochaetaceae and the genus Sphaerochaeta.</title>
        <authorList>
            <person name="Abt B."/>
            <person name="Han C."/>
            <person name="Scheuner C."/>
            <person name="Lu M."/>
            <person name="Lapidus A."/>
            <person name="Nolan M."/>
            <person name="Lucas S."/>
            <person name="Hammon N."/>
            <person name="Deshpande S."/>
            <person name="Cheng J.F."/>
            <person name="Tapia R."/>
            <person name="Goodwin L.A."/>
            <person name="Pitluck S."/>
            <person name="Liolios K."/>
            <person name="Pagani I."/>
            <person name="Ivanova N."/>
            <person name="Mavromatis K."/>
            <person name="Mikhailova N."/>
            <person name="Huntemann M."/>
            <person name="Pati A."/>
            <person name="Chen A."/>
            <person name="Palaniappan K."/>
            <person name="Land M."/>
            <person name="Hauser L."/>
            <person name="Brambilla E.M."/>
            <person name="Rohde M."/>
            <person name="Spring S."/>
            <person name="Gronow S."/>
            <person name="Goker M."/>
            <person name="Woyke T."/>
            <person name="Bristow J."/>
            <person name="Eisen J.A."/>
            <person name="Markowitz V."/>
            <person name="Hugenholtz P."/>
            <person name="Kyrpides N.C."/>
            <person name="Klenk H.P."/>
            <person name="Detter J.C."/>
        </authorList>
    </citation>
    <scope>NUCLEOTIDE SEQUENCE [LARGE SCALE GENOMIC DNA]</scope>
    <source>
        <strain evidence="12">ATCC BAA-1237 / DSM 17374 / SPN1</strain>
    </source>
</reference>
<dbReference type="GO" id="GO:0003989">
    <property type="term" value="F:acetyl-CoA carboxylase activity"/>
    <property type="evidence" value="ECO:0007669"/>
    <property type="project" value="InterPro"/>
</dbReference>
<evidence type="ECO:0000256" key="3">
    <source>
        <dbReference type="ARBA" id="ARBA00017562"/>
    </source>
</evidence>
<dbReference type="EMBL" id="CP002659">
    <property type="protein sequence ID" value="AEC02765.1"/>
    <property type="molecule type" value="Genomic_DNA"/>
</dbReference>
<sequence>MKIPTIAELLEIFERNTTGELDFSCPEYSLALKKPSTVLPSPFPIGATSPASSAGSVVAPSSGQAANQAAGQAVGQTADKAPDENSNLMTVTAPLVGVFYLTPAPDASPYVEQGSKVTKGTTICAIEAMKLYNELTADYDCEIVSIRASQGTLVEFGQPLFEVRRT</sequence>
<dbReference type="PANTHER" id="PTHR45266">
    <property type="entry name" value="OXALOACETATE DECARBOXYLASE ALPHA CHAIN"/>
    <property type="match status" value="1"/>
</dbReference>
<dbReference type="Proteomes" id="UP000007939">
    <property type="component" value="Chromosome"/>
</dbReference>
<dbReference type="UniPathway" id="UPA00094"/>
<keyword evidence="6 9" id="KW-0443">Lipid metabolism</keyword>
<comment type="function">
    <text evidence="1 9">This protein is a component of the acetyl coenzyme A carboxylase complex; first, biotin carboxylase catalyzes the carboxylation of the carrier protein and then the transcarboxylase transfers the carboxyl group to form malonyl-CoA.</text>
</comment>
<evidence type="ECO:0000313" key="11">
    <source>
        <dbReference type="EMBL" id="AEC02765.1"/>
    </source>
</evidence>
<evidence type="ECO:0000256" key="1">
    <source>
        <dbReference type="ARBA" id="ARBA00003761"/>
    </source>
</evidence>
<keyword evidence="7 9" id="KW-0275">Fatty acid biosynthesis</keyword>
<evidence type="ECO:0000256" key="4">
    <source>
        <dbReference type="ARBA" id="ARBA00022516"/>
    </source>
</evidence>
<keyword evidence="12" id="KW-1185">Reference proteome</keyword>
<dbReference type="InterPro" id="IPR001882">
    <property type="entry name" value="Biotin_BS"/>
</dbReference>
<dbReference type="SUPFAM" id="SSF51230">
    <property type="entry name" value="Single hybrid motif"/>
    <property type="match status" value="1"/>
</dbReference>
<dbReference type="PANTHER" id="PTHR45266:SF3">
    <property type="entry name" value="OXALOACETATE DECARBOXYLASE ALPHA CHAIN"/>
    <property type="match status" value="1"/>
</dbReference>
<reference evidence="12" key="1">
    <citation type="submission" date="2011-04" db="EMBL/GenBank/DDBJ databases">
        <title>The complete genome of Spirochaeta coccoides DSM 17374.</title>
        <authorList>
            <person name="Lucas S."/>
            <person name="Copeland A."/>
            <person name="Lapidus A."/>
            <person name="Bruce D."/>
            <person name="Goodwin L."/>
            <person name="Pitluck S."/>
            <person name="Peters L."/>
            <person name="Kyrpides N."/>
            <person name="Mavromatis K."/>
            <person name="Pagani I."/>
            <person name="Ivanova N."/>
            <person name="Ovchinnikova G."/>
            <person name="Lu M."/>
            <person name="Detter J.C."/>
            <person name="Tapia R."/>
            <person name="Han C."/>
            <person name="Land M."/>
            <person name="Hauser L."/>
            <person name="Markowitz V."/>
            <person name="Cheng J.-F."/>
            <person name="Hugenholtz P."/>
            <person name="Woyke T."/>
            <person name="Wu D."/>
            <person name="Spring S."/>
            <person name="Schroeder M."/>
            <person name="Brambilla E."/>
            <person name="Klenk H.-P."/>
            <person name="Eisen J.A."/>
        </authorList>
    </citation>
    <scope>NUCLEOTIDE SEQUENCE [LARGE SCALE GENOMIC DNA]</scope>
    <source>
        <strain evidence="12">ATCC BAA-1237 / DSM 17374 / SPN1</strain>
    </source>
</reference>
<feature type="domain" description="Lipoyl-binding" evidence="10">
    <location>
        <begin position="88"/>
        <end position="164"/>
    </location>
</feature>
<proteinExistence type="predicted"/>
<protein>
    <recommendedName>
        <fullName evidence="3 9">Biotin carboxyl carrier protein of acetyl-CoA carboxylase</fullName>
    </recommendedName>
</protein>
<dbReference type="CDD" id="cd06850">
    <property type="entry name" value="biotinyl_domain"/>
    <property type="match status" value="1"/>
</dbReference>
<evidence type="ECO:0000256" key="9">
    <source>
        <dbReference type="RuleBase" id="RU364072"/>
    </source>
</evidence>
<dbReference type="RefSeq" id="WP_013740159.1">
    <property type="nucleotide sequence ID" value="NC_015436.1"/>
</dbReference>
<name>F4GJL8_PARC1</name>
<accession>F4GJL8</accession>
<organism evidence="11 12">
    <name type="scientific">Parasphaerochaeta coccoides (strain ATCC BAA-1237 / DSM 17374 / SPN1)</name>
    <name type="common">Sphaerochaeta coccoides</name>
    <dbReference type="NCBI Taxonomy" id="760011"/>
    <lineage>
        <taxon>Bacteria</taxon>
        <taxon>Pseudomonadati</taxon>
        <taxon>Spirochaetota</taxon>
        <taxon>Spirochaetia</taxon>
        <taxon>Spirochaetales</taxon>
        <taxon>Sphaerochaetaceae</taxon>
        <taxon>Parasphaerochaeta</taxon>
    </lineage>
</organism>
<dbReference type="AlphaFoldDB" id="F4GJL8"/>
<dbReference type="Pfam" id="PF00364">
    <property type="entry name" value="Biotin_lipoyl"/>
    <property type="match status" value="1"/>
</dbReference>
<evidence type="ECO:0000256" key="2">
    <source>
        <dbReference type="ARBA" id="ARBA00005194"/>
    </source>
</evidence>
<gene>
    <name evidence="11" type="ordered locus">Spico_1563</name>
</gene>
<evidence type="ECO:0000313" key="12">
    <source>
        <dbReference type="Proteomes" id="UP000007939"/>
    </source>
</evidence>
<evidence type="ECO:0000256" key="8">
    <source>
        <dbReference type="ARBA" id="ARBA00023267"/>
    </source>
</evidence>
<dbReference type="eggNOG" id="COG0511">
    <property type="taxonomic scope" value="Bacteria"/>
</dbReference>
<dbReference type="KEGG" id="scc:Spico_1563"/>
<evidence type="ECO:0000256" key="7">
    <source>
        <dbReference type="ARBA" id="ARBA00023160"/>
    </source>
</evidence>
<dbReference type="NCBIfam" id="TIGR00531">
    <property type="entry name" value="BCCP"/>
    <property type="match status" value="1"/>
</dbReference>
<dbReference type="PROSITE" id="PS50968">
    <property type="entry name" value="BIOTINYL_LIPOYL"/>
    <property type="match status" value="1"/>
</dbReference>
<dbReference type="Gene3D" id="2.40.50.100">
    <property type="match status" value="1"/>
</dbReference>
<dbReference type="PRINTS" id="PR01071">
    <property type="entry name" value="ACOABIOTINCC"/>
</dbReference>
<keyword evidence="5 9" id="KW-0276">Fatty acid metabolism</keyword>
<dbReference type="InterPro" id="IPR011053">
    <property type="entry name" value="Single_hybrid_motif"/>
</dbReference>
<evidence type="ECO:0000259" key="10">
    <source>
        <dbReference type="PROSITE" id="PS50968"/>
    </source>
</evidence>
<dbReference type="HOGENOM" id="CLU_016733_3_0_12"/>
<dbReference type="STRING" id="760011.Spico_1563"/>
<keyword evidence="8 9" id="KW-0092">Biotin</keyword>
<dbReference type="InterPro" id="IPR000089">
    <property type="entry name" value="Biotin_lipoyl"/>
</dbReference>
<evidence type="ECO:0000256" key="5">
    <source>
        <dbReference type="ARBA" id="ARBA00022832"/>
    </source>
</evidence>
<dbReference type="GO" id="GO:0006633">
    <property type="term" value="P:fatty acid biosynthetic process"/>
    <property type="evidence" value="ECO:0007669"/>
    <property type="project" value="UniProtKB-UniPathway"/>
</dbReference>
<dbReference type="GO" id="GO:0009317">
    <property type="term" value="C:acetyl-CoA carboxylase complex"/>
    <property type="evidence" value="ECO:0007669"/>
    <property type="project" value="InterPro"/>
</dbReference>
<dbReference type="InterPro" id="IPR050709">
    <property type="entry name" value="Biotin_Carboxyl_Carrier/Decarb"/>
</dbReference>
<dbReference type="OrthoDB" id="9811735at2"/>